<feature type="non-terminal residue" evidence="2">
    <location>
        <position position="1"/>
    </location>
</feature>
<dbReference type="Pfam" id="PF01425">
    <property type="entry name" value="Amidase"/>
    <property type="match status" value="1"/>
</dbReference>
<protein>
    <recommendedName>
        <fullName evidence="1">Amidase domain-containing protein</fullName>
    </recommendedName>
</protein>
<dbReference type="InterPro" id="IPR023631">
    <property type="entry name" value="Amidase_dom"/>
</dbReference>
<dbReference type="GO" id="GO:0003824">
    <property type="term" value="F:catalytic activity"/>
    <property type="evidence" value="ECO:0007669"/>
    <property type="project" value="InterPro"/>
</dbReference>
<evidence type="ECO:0000259" key="1">
    <source>
        <dbReference type="Pfam" id="PF01425"/>
    </source>
</evidence>
<proteinExistence type="predicted"/>
<dbReference type="PANTHER" id="PTHR11895:SF7">
    <property type="entry name" value="GLUTAMYL-TRNA(GLN) AMIDOTRANSFERASE SUBUNIT A, MITOCHONDRIAL"/>
    <property type="match status" value="1"/>
</dbReference>
<comment type="caution">
    <text evidence="2">The sequence shown here is derived from an EMBL/GenBank/DDBJ whole genome shotgun (WGS) entry which is preliminary data.</text>
</comment>
<dbReference type="AlphaFoldDB" id="X1D8F2"/>
<evidence type="ECO:0000313" key="2">
    <source>
        <dbReference type="EMBL" id="GAH04570.1"/>
    </source>
</evidence>
<dbReference type="InterPro" id="IPR036928">
    <property type="entry name" value="AS_sf"/>
</dbReference>
<dbReference type="InterPro" id="IPR000120">
    <property type="entry name" value="Amidase"/>
</dbReference>
<dbReference type="SUPFAM" id="SSF75304">
    <property type="entry name" value="Amidase signature (AS) enzymes"/>
    <property type="match status" value="1"/>
</dbReference>
<reference evidence="2" key="1">
    <citation type="journal article" date="2014" name="Front. Microbiol.">
        <title>High frequency of phylogenetically diverse reductive dehalogenase-homologous genes in deep subseafloor sedimentary metagenomes.</title>
        <authorList>
            <person name="Kawai M."/>
            <person name="Futagami T."/>
            <person name="Toyoda A."/>
            <person name="Takaki Y."/>
            <person name="Nishi S."/>
            <person name="Hori S."/>
            <person name="Arai W."/>
            <person name="Tsubouchi T."/>
            <person name="Morono Y."/>
            <person name="Uchiyama I."/>
            <person name="Ito T."/>
            <person name="Fujiyama A."/>
            <person name="Inagaki F."/>
            <person name="Takami H."/>
        </authorList>
    </citation>
    <scope>NUCLEOTIDE SEQUENCE</scope>
    <source>
        <strain evidence="2">Expedition CK06-06</strain>
    </source>
</reference>
<accession>X1D8F2</accession>
<dbReference type="EMBL" id="BART01021872">
    <property type="protein sequence ID" value="GAH04570.1"/>
    <property type="molecule type" value="Genomic_DNA"/>
</dbReference>
<name>X1D8F2_9ZZZZ</name>
<organism evidence="2">
    <name type="scientific">marine sediment metagenome</name>
    <dbReference type="NCBI Taxonomy" id="412755"/>
    <lineage>
        <taxon>unclassified sequences</taxon>
        <taxon>metagenomes</taxon>
        <taxon>ecological metagenomes</taxon>
    </lineage>
</organism>
<dbReference type="PANTHER" id="PTHR11895">
    <property type="entry name" value="TRANSAMIDASE"/>
    <property type="match status" value="1"/>
</dbReference>
<feature type="domain" description="Amidase" evidence="1">
    <location>
        <begin position="1"/>
        <end position="245"/>
    </location>
</feature>
<dbReference type="Gene3D" id="3.90.1300.10">
    <property type="entry name" value="Amidase signature (AS) domain"/>
    <property type="match status" value="1"/>
</dbReference>
<sequence>ALILEIVSGKDPLDSTSVDIKVDKYTEEIKKPLNKKVLGVPKEFFGEGIESEVRSSINQSIERLESLGATTVEISIPHLEYTIATYYLLCMCEASSNLARYDGLRYGKNSDDLSSNVYDAFSSTRGANFGPEVRRRIYLGTYALSAGYYDMFYIKALKVRSLIKNDFIEAFKKCDALVCPTMPSTAFKVGSLVDDPLEMYTQDILTCSINLAGIPALSIPCGFDSNNLPIGFQIIGDYFDEKGILNIGFQLEQDLGIYRKRPSLTTGGK</sequence>
<gene>
    <name evidence="2" type="ORF">S01H4_40212</name>
</gene>